<comment type="caution">
    <text evidence="3">The sequence shown here is derived from an EMBL/GenBank/DDBJ whole genome shotgun (WGS) entry which is preliminary data.</text>
</comment>
<dbReference type="GO" id="GO:0017156">
    <property type="term" value="P:calcium-ion regulated exocytosis"/>
    <property type="evidence" value="ECO:0007669"/>
    <property type="project" value="TreeGrafter"/>
</dbReference>
<feature type="compositionally biased region" description="Low complexity" evidence="1">
    <location>
        <begin position="157"/>
        <end position="176"/>
    </location>
</feature>
<evidence type="ECO:0000256" key="1">
    <source>
        <dbReference type="SAM" id="MobiDB-lite"/>
    </source>
</evidence>
<evidence type="ECO:0000313" key="3">
    <source>
        <dbReference type="EMBL" id="CAH1786120.1"/>
    </source>
</evidence>
<accession>A0A8J1U4J4</accession>
<dbReference type="InterPro" id="IPR035892">
    <property type="entry name" value="C2_domain_sf"/>
</dbReference>
<dbReference type="PANTHER" id="PTHR10024:SF383">
    <property type="entry name" value="C2 DOMAIN-CONTAINING PROTEIN"/>
    <property type="match status" value="1"/>
</dbReference>
<dbReference type="GO" id="GO:0005886">
    <property type="term" value="C:plasma membrane"/>
    <property type="evidence" value="ECO:0007669"/>
    <property type="project" value="TreeGrafter"/>
</dbReference>
<keyword evidence="2" id="KW-1133">Transmembrane helix</keyword>
<dbReference type="OrthoDB" id="67700at2759"/>
<protein>
    <submittedName>
        <fullName evidence="3">Uncharacterized protein</fullName>
    </submittedName>
</protein>
<dbReference type="GO" id="GO:0001786">
    <property type="term" value="F:phosphatidylserine binding"/>
    <property type="evidence" value="ECO:0007669"/>
    <property type="project" value="TreeGrafter"/>
</dbReference>
<evidence type="ECO:0000313" key="4">
    <source>
        <dbReference type="Proteomes" id="UP000749559"/>
    </source>
</evidence>
<feature type="compositionally biased region" description="Acidic residues" evidence="1">
    <location>
        <begin position="81"/>
        <end position="92"/>
    </location>
</feature>
<evidence type="ECO:0000256" key="2">
    <source>
        <dbReference type="SAM" id="Phobius"/>
    </source>
</evidence>
<dbReference type="GO" id="GO:0000149">
    <property type="term" value="F:SNARE binding"/>
    <property type="evidence" value="ECO:0007669"/>
    <property type="project" value="TreeGrafter"/>
</dbReference>
<feature type="region of interest" description="Disordered" evidence="1">
    <location>
        <begin position="77"/>
        <end position="98"/>
    </location>
</feature>
<dbReference type="SMART" id="SM00239">
    <property type="entry name" value="C2"/>
    <property type="match status" value="2"/>
</dbReference>
<dbReference type="CDD" id="cd00276">
    <property type="entry name" value="C2B_Synaptotagmin"/>
    <property type="match status" value="1"/>
</dbReference>
<dbReference type="GO" id="GO:0070382">
    <property type="term" value="C:exocytic vesicle"/>
    <property type="evidence" value="ECO:0007669"/>
    <property type="project" value="TreeGrafter"/>
</dbReference>
<dbReference type="InterPro" id="IPR001565">
    <property type="entry name" value="Synaptotagmin"/>
</dbReference>
<dbReference type="PROSITE" id="PS50004">
    <property type="entry name" value="C2"/>
    <property type="match status" value="2"/>
</dbReference>
<dbReference type="AlphaFoldDB" id="A0A8J1U4J4"/>
<dbReference type="PRINTS" id="PR00399">
    <property type="entry name" value="SYNAPTOTAGMN"/>
</dbReference>
<feature type="transmembrane region" description="Helical" evidence="2">
    <location>
        <begin position="6"/>
        <end position="27"/>
    </location>
</feature>
<keyword evidence="2" id="KW-0472">Membrane</keyword>
<name>A0A8J1U4J4_OWEFU</name>
<feature type="compositionally biased region" description="Polar residues" evidence="1">
    <location>
        <begin position="134"/>
        <end position="152"/>
    </location>
</feature>
<dbReference type="GO" id="GO:0005544">
    <property type="term" value="F:calcium-dependent phospholipid binding"/>
    <property type="evidence" value="ECO:0007669"/>
    <property type="project" value="TreeGrafter"/>
</dbReference>
<reference evidence="3" key="1">
    <citation type="submission" date="2022-03" db="EMBL/GenBank/DDBJ databases">
        <authorList>
            <person name="Martin C."/>
        </authorList>
    </citation>
    <scope>NUCLEOTIDE SEQUENCE</scope>
</reference>
<keyword evidence="2" id="KW-0812">Transmembrane</keyword>
<feature type="region of interest" description="Disordered" evidence="1">
    <location>
        <begin position="112"/>
        <end position="181"/>
    </location>
</feature>
<organism evidence="3 4">
    <name type="scientific">Owenia fusiformis</name>
    <name type="common">Polychaete worm</name>
    <dbReference type="NCBI Taxonomy" id="6347"/>
    <lineage>
        <taxon>Eukaryota</taxon>
        <taxon>Metazoa</taxon>
        <taxon>Spiralia</taxon>
        <taxon>Lophotrochozoa</taxon>
        <taxon>Annelida</taxon>
        <taxon>Polychaeta</taxon>
        <taxon>Sedentaria</taxon>
        <taxon>Canalipalpata</taxon>
        <taxon>Sabellida</taxon>
        <taxon>Oweniida</taxon>
        <taxon>Oweniidae</taxon>
        <taxon>Owenia</taxon>
    </lineage>
</organism>
<dbReference type="Gene3D" id="2.60.40.150">
    <property type="entry name" value="C2 domain"/>
    <property type="match status" value="2"/>
</dbReference>
<dbReference type="PANTHER" id="PTHR10024">
    <property type="entry name" value="SYNAPTOTAGMIN"/>
    <property type="match status" value="1"/>
</dbReference>
<dbReference type="SUPFAM" id="SSF49562">
    <property type="entry name" value="C2 domain (Calcium/lipid-binding domain, CaLB)"/>
    <property type="match status" value="2"/>
</dbReference>
<dbReference type="EMBL" id="CAIIXF020000006">
    <property type="protein sequence ID" value="CAH1786120.1"/>
    <property type="molecule type" value="Genomic_DNA"/>
</dbReference>
<dbReference type="Proteomes" id="UP000749559">
    <property type="component" value="Unassembled WGS sequence"/>
</dbReference>
<dbReference type="InterPro" id="IPR000008">
    <property type="entry name" value="C2_dom"/>
</dbReference>
<dbReference type="Pfam" id="PF00168">
    <property type="entry name" value="C2"/>
    <property type="match status" value="2"/>
</dbReference>
<dbReference type="GO" id="GO:0005509">
    <property type="term" value="F:calcium ion binding"/>
    <property type="evidence" value="ECO:0007669"/>
    <property type="project" value="TreeGrafter"/>
</dbReference>
<feature type="compositionally biased region" description="Polar residues" evidence="1">
    <location>
        <begin position="112"/>
        <end position="126"/>
    </location>
</feature>
<gene>
    <name evidence="3" type="ORF">OFUS_LOCUS12076</name>
</gene>
<sequence>MDYLIIVYVTVPLIIVALLIVLVYICCSKKYKLNWFERNLLEEQEEQAYIANTGYIQTDGLSSAVKAKKYKPMPLKHQDEITIESEDSESSDSDYGPKYKVIEQNTPIHSITSVKSIRSNRGSTKSAGARSGLSEDTTTTSRSIGARSSISEETPRGSVRSSGARSSISDDSSYSSPTNRCKQRAKSLIPGFLGQNHDFEGSIYTPPPSGRSSVSTEFTFNLPATQEKLPESVQLQNMSQQVAPRASGRRRASMQDAIDFTKIDFSLYDKNDIPTQSSFGSIPEENLGSVNFSLSYDVETGLLAVHLIQARELVAKETAHTGDPYCTLSILPDKRTCVKSKVQKKTRNPMFDEEFIFDIHPKEMKNKTFEILFYDYDQFSQHDVMGQVHLALKNIDLNEKVTLWKGISAYTDNLREKGCQELGDVLFSLAYLSTAERLTVVIHKARNLKQDDGKSPDTYAKVSLIYAGRRLKKKKTSTKRNTIHPVWNEALTFSLGNEFLNNINIEVEIINDNFVGNRDTIGHVILGPESSGDEHAHWTDMTANKSAIARWHQLYRSDR</sequence>
<proteinExistence type="predicted"/>
<dbReference type="GO" id="GO:0030276">
    <property type="term" value="F:clathrin binding"/>
    <property type="evidence" value="ECO:0007669"/>
    <property type="project" value="TreeGrafter"/>
</dbReference>
<keyword evidence="4" id="KW-1185">Reference proteome</keyword>